<keyword evidence="3" id="KW-0235">DNA replication</keyword>
<reference evidence="13 14" key="1">
    <citation type="journal article" date="2017" name="PLoS Biol.">
        <title>The sea cucumber genome provides insights into morphological evolution and visceral regeneration.</title>
        <authorList>
            <person name="Zhang X."/>
            <person name="Sun L."/>
            <person name="Yuan J."/>
            <person name="Sun Y."/>
            <person name="Gao Y."/>
            <person name="Zhang L."/>
            <person name="Li S."/>
            <person name="Dai H."/>
            <person name="Hamel J.F."/>
            <person name="Liu C."/>
            <person name="Yu Y."/>
            <person name="Liu S."/>
            <person name="Lin W."/>
            <person name="Guo K."/>
            <person name="Jin S."/>
            <person name="Xu P."/>
            <person name="Storey K.B."/>
            <person name="Huan P."/>
            <person name="Zhang T."/>
            <person name="Zhou Y."/>
            <person name="Zhang J."/>
            <person name="Lin C."/>
            <person name="Li X."/>
            <person name="Xing L."/>
            <person name="Huo D."/>
            <person name="Sun M."/>
            <person name="Wang L."/>
            <person name="Mercier A."/>
            <person name="Li F."/>
            <person name="Yang H."/>
            <person name="Xiang J."/>
        </authorList>
    </citation>
    <scope>NUCLEOTIDE SEQUENCE [LARGE SCALE GENOMIC DNA]</scope>
    <source>
        <strain evidence="13">Shaxun</strain>
        <tissue evidence="13">Muscle</tissue>
    </source>
</reference>
<evidence type="ECO:0000256" key="11">
    <source>
        <dbReference type="SAM" id="MobiDB-lite"/>
    </source>
</evidence>
<evidence type="ECO:0000256" key="2">
    <source>
        <dbReference type="ARBA" id="ARBA00022695"/>
    </source>
</evidence>
<keyword evidence="6" id="KW-0547">Nucleotide-binding</keyword>
<keyword evidence="4" id="KW-0540">Nuclease</keyword>
<dbReference type="Proteomes" id="UP000230750">
    <property type="component" value="Unassembled WGS sequence"/>
</dbReference>
<feature type="domain" description="CRESS-DNA virus Rep endonuclease" evidence="12">
    <location>
        <begin position="1"/>
        <end position="110"/>
    </location>
</feature>
<evidence type="ECO:0000256" key="4">
    <source>
        <dbReference type="ARBA" id="ARBA00022722"/>
    </source>
</evidence>
<protein>
    <recommendedName>
        <fullName evidence="12">CRESS-DNA virus Rep endonuclease domain-containing protein</fullName>
    </recommendedName>
</protein>
<dbReference type="GO" id="GO:0000166">
    <property type="term" value="F:nucleotide binding"/>
    <property type="evidence" value="ECO:0007669"/>
    <property type="project" value="UniProtKB-KW"/>
</dbReference>
<sequence length="317" mass="35333">MVYLITYSQADETLCASRENFAEQVRSSFESAGAHIIQWVCCQQTHQDGGKHYHIAVKLDRPRRWLRVKSLLENQHGIVVHFSSTHANYYTAWQYVVKEDAGVLQSPGHPDLGASPPATTSASTSRVLQASGERSARAPLKKRKRLSAFDVSQMVVQRNIKTRTELLALAEMQKREGKTDLAEFVVNRGQKCVAEAIEVAWELHDAESKLERGKKSRPEILDSFKGQPCVPGCNGLWSTIAEDILRRNDIPAGTFKRAVVDVLEKGRGKYRNIFITGPANCGKTFILAPLTQIFKVFSNPASTSFAWVGAEKLKSFS</sequence>
<evidence type="ECO:0000256" key="10">
    <source>
        <dbReference type="ARBA" id="ARBA00023125"/>
    </source>
</evidence>
<evidence type="ECO:0000256" key="3">
    <source>
        <dbReference type="ARBA" id="ARBA00022705"/>
    </source>
</evidence>
<comment type="caution">
    <text evidence="13">The sequence shown here is derived from an EMBL/GenBank/DDBJ whole genome shotgun (WGS) entry which is preliminary data.</text>
</comment>
<keyword evidence="9" id="KW-0190">Covalent protein-DNA linkage</keyword>
<keyword evidence="14" id="KW-1185">Reference proteome</keyword>
<dbReference type="OrthoDB" id="5986179at2759"/>
<keyword evidence="10" id="KW-0238">DNA-binding</keyword>
<dbReference type="Gene3D" id="3.40.50.300">
    <property type="entry name" value="P-loop containing nucleotide triphosphate hydrolases"/>
    <property type="match status" value="1"/>
</dbReference>
<evidence type="ECO:0000256" key="5">
    <source>
        <dbReference type="ARBA" id="ARBA00022723"/>
    </source>
</evidence>
<dbReference type="AlphaFoldDB" id="A0A2G8K449"/>
<keyword evidence="1" id="KW-0808">Transferase</keyword>
<keyword evidence="7" id="KW-0255">Endonuclease</keyword>
<dbReference type="GO" id="GO:0006260">
    <property type="term" value="P:DNA replication"/>
    <property type="evidence" value="ECO:0007669"/>
    <property type="project" value="UniProtKB-KW"/>
</dbReference>
<keyword evidence="8" id="KW-0378">Hydrolase</keyword>
<organism evidence="13 14">
    <name type="scientific">Stichopus japonicus</name>
    <name type="common">Sea cucumber</name>
    <dbReference type="NCBI Taxonomy" id="307972"/>
    <lineage>
        <taxon>Eukaryota</taxon>
        <taxon>Metazoa</taxon>
        <taxon>Echinodermata</taxon>
        <taxon>Eleutherozoa</taxon>
        <taxon>Echinozoa</taxon>
        <taxon>Holothuroidea</taxon>
        <taxon>Aspidochirotacea</taxon>
        <taxon>Aspidochirotida</taxon>
        <taxon>Stichopodidae</taxon>
        <taxon>Apostichopus</taxon>
    </lineage>
</organism>
<evidence type="ECO:0000313" key="14">
    <source>
        <dbReference type="Proteomes" id="UP000230750"/>
    </source>
</evidence>
<evidence type="ECO:0000259" key="12">
    <source>
        <dbReference type="PROSITE" id="PS52020"/>
    </source>
</evidence>
<dbReference type="Gene3D" id="3.40.1310.20">
    <property type="match status" value="1"/>
</dbReference>
<dbReference type="EMBL" id="MRZV01000904">
    <property type="protein sequence ID" value="PIK42787.1"/>
    <property type="molecule type" value="Genomic_DNA"/>
</dbReference>
<dbReference type="GO" id="GO:0003677">
    <property type="term" value="F:DNA binding"/>
    <property type="evidence" value="ECO:0007669"/>
    <property type="project" value="UniProtKB-KW"/>
</dbReference>
<dbReference type="InterPro" id="IPR049912">
    <property type="entry name" value="CRESS_DNA_REP"/>
</dbReference>
<name>A0A2G8K449_STIJA</name>
<dbReference type="GO" id="GO:0016779">
    <property type="term" value="F:nucleotidyltransferase activity"/>
    <property type="evidence" value="ECO:0007669"/>
    <property type="project" value="UniProtKB-KW"/>
</dbReference>
<accession>A0A2G8K449</accession>
<evidence type="ECO:0000256" key="6">
    <source>
        <dbReference type="ARBA" id="ARBA00022741"/>
    </source>
</evidence>
<keyword evidence="2" id="KW-0548">Nucleotidyltransferase</keyword>
<proteinExistence type="predicted"/>
<dbReference type="GO" id="GO:0016787">
    <property type="term" value="F:hydrolase activity"/>
    <property type="evidence" value="ECO:0007669"/>
    <property type="project" value="UniProtKB-KW"/>
</dbReference>
<evidence type="ECO:0000256" key="8">
    <source>
        <dbReference type="ARBA" id="ARBA00022801"/>
    </source>
</evidence>
<gene>
    <name evidence="13" type="ORF">BSL78_20361</name>
</gene>
<dbReference type="SUPFAM" id="SSF52540">
    <property type="entry name" value="P-loop containing nucleoside triphosphate hydrolases"/>
    <property type="match status" value="1"/>
</dbReference>
<dbReference type="GO" id="GO:0046872">
    <property type="term" value="F:metal ion binding"/>
    <property type="evidence" value="ECO:0007669"/>
    <property type="project" value="UniProtKB-KW"/>
</dbReference>
<feature type="compositionally biased region" description="Low complexity" evidence="11">
    <location>
        <begin position="114"/>
        <end position="125"/>
    </location>
</feature>
<dbReference type="GO" id="GO:0004519">
    <property type="term" value="F:endonuclease activity"/>
    <property type="evidence" value="ECO:0007669"/>
    <property type="project" value="UniProtKB-KW"/>
</dbReference>
<evidence type="ECO:0000313" key="13">
    <source>
        <dbReference type="EMBL" id="PIK42787.1"/>
    </source>
</evidence>
<evidence type="ECO:0000256" key="7">
    <source>
        <dbReference type="ARBA" id="ARBA00022759"/>
    </source>
</evidence>
<evidence type="ECO:0000256" key="1">
    <source>
        <dbReference type="ARBA" id="ARBA00022679"/>
    </source>
</evidence>
<dbReference type="PROSITE" id="PS52020">
    <property type="entry name" value="CRESS_DNA_REP"/>
    <property type="match status" value="1"/>
</dbReference>
<evidence type="ECO:0000256" key="9">
    <source>
        <dbReference type="ARBA" id="ARBA00023124"/>
    </source>
</evidence>
<feature type="region of interest" description="Disordered" evidence="11">
    <location>
        <begin position="106"/>
        <end position="139"/>
    </location>
</feature>
<dbReference type="InterPro" id="IPR027417">
    <property type="entry name" value="P-loop_NTPase"/>
</dbReference>
<keyword evidence="5" id="KW-0479">Metal-binding</keyword>